<dbReference type="PANTHER" id="PTHR43867">
    <property type="entry name" value="CELLULOSE SYNTHASE CATALYTIC SUBUNIT A [UDP-FORMING]"/>
    <property type="match status" value="1"/>
</dbReference>
<feature type="transmembrane region" description="Helical" evidence="8">
    <location>
        <begin position="602"/>
        <end position="624"/>
    </location>
</feature>
<evidence type="ECO:0000313" key="10">
    <source>
        <dbReference type="EMBL" id="MEX6430602.1"/>
    </source>
</evidence>
<dbReference type="EMBL" id="JBFSHR010000065">
    <property type="protein sequence ID" value="MEX6430602.1"/>
    <property type="molecule type" value="Genomic_DNA"/>
</dbReference>
<dbReference type="PROSITE" id="PS50883">
    <property type="entry name" value="EAL"/>
    <property type="match status" value="1"/>
</dbReference>
<feature type="transmembrane region" description="Helical" evidence="8">
    <location>
        <begin position="33"/>
        <end position="54"/>
    </location>
</feature>
<dbReference type="InterPro" id="IPR001173">
    <property type="entry name" value="Glyco_trans_2-like"/>
</dbReference>
<evidence type="ECO:0000256" key="1">
    <source>
        <dbReference type="ARBA" id="ARBA00004141"/>
    </source>
</evidence>
<keyword evidence="4 8" id="KW-0812">Transmembrane</keyword>
<keyword evidence="2" id="KW-0328">Glycosyltransferase</keyword>
<reference evidence="10 11" key="1">
    <citation type="submission" date="2024-07" db="EMBL/GenBank/DDBJ databases">
        <title>Draft Genome Sequence of Ferrimicrobium acidiphilum Strain YE2023, Isolated from a Pulp of Bioleach Reactor.</title>
        <authorList>
            <person name="Elkina Y.A."/>
            <person name="Bulaeva A.G."/>
            <person name="Beletsky A.V."/>
            <person name="Mardanov A.V."/>
        </authorList>
    </citation>
    <scope>NUCLEOTIDE SEQUENCE [LARGE SCALE GENOMIC DNA]</scope>
    <source>
        <strain evidence="10 11">YE2023</strain>
    </source>
</reference>
<dbReference type="Pfam" id="PF13632">
    <property type="entry name" value="Glyco_trans_2_3"/>
    <property type="match status" value="1"/>
</dbReference>
<evidence type="ECO:0000313" key="11">
    <source>
        <dbReference type="Proteomes" id="UP001560267"/>
    </source>
</evidence>
<accession>A0ABV3Y4X7</accession>
<keyword evidence="3" id="KW-0808">Transferase</keyword>
<dbReference type="Gene3D" id="3.20.20.450">
    <property type="entry name" value="EAL domain"/>
    <property type="match status" value="1"/>
</dbReference>
<dbReference type="RefSeq" id="WP_369084870.1">
    <property type="nucleotide sequence ID" value="NZ_JBFSHR010000065.1"/>
</dbReference>
<evidence type="ECO:0000256" key="7">
    <source>
        <dbReference type="SAM" id="MobiDB-lite"/>
    </source>
</evidence>
<dbReference type="InterPro" id="IPR029044">
    <property type="entry name" value="Nucleotide-diphossugar_trans"/>
</dbReference>
<dbReference type="InterPro" id="IPR035919">
    <property type="entry name" value="EAL_sf"/>
</dbReference>
<dbReference type="PANTHER" id="PTHR43867:SF2">
    <property type="entry name" value="CELLULOSE SYNTHASE CATALYTIC SUBUNIT A [UDP-FORMING]"/>
    <property type="match status" value="1"/>
</dbReference>
<dbReference type="InterPro" id="IPR001633">
    <property type="entry name" value="EAL_dom"/>
</dbReference>
<proteinExistence type="predicted"/>
<feature type="transmembrane region" description="Helical" evidence="8">
    <location>
        <begin position="563"/>
        <end position="582"/>
    </location>
</feature>
<keyword evidence="5 8" id="KW-1133">Transmembrane helix</keyword>
<dbReference type="Pfam" id="PF00563">
    <property type="entry name" value="EAL"/>
    <property type="match status" value="1"/>
</dbReference>
<dbReference type="SMART" id="SM00052">
    <property type="entry name" value="EAL"/>
    <property type="match status" value="1"/>
</dbReference>
<keyword evidence="6 8" id="KW-0472">Membrane</keyword>
<feature type="transmembrane region" description="Helical" evidence="8">
    <location>
        <begin position="636"/>
        <end position="655"/>
    </location>
</feature>
<comment type="subcellular location">
    <subcellularLocation>
        <location evidence="1">Membrane</location>
        <topology evidence="1">Multi-pass membrane protein</topology>
    </subcellularLocation>
</comment>
<feature type="compositionally biased region" description="Basic and acidic residues" evidence="7">
    <location>
        <begin position="977"/>
        <end position="992"/>
    </location>
</feature>
<evidence type="ECO:0000256" key="6">
    <source>
        <dbReference type="ARBA" id="ARBA00023136"/>
    </source>
</evidence>
<dbReference type="Gene3D" id="3.90.550.10">
    <property type="entry name" value="Spore Coat Polysaccharide Biosynthesis Protein SpsA, Chain A"/>
    <property type="match status" value="1"/>
</dbReference>
<evidence type="ECO:0000256" key="5">
    <source>
        <dbReference type="ARBA" id="ARBA00022989"/>
    </source>
</evidence>
<evidence type="ECO:0000256" key="3">
    <source>
        <dbReference type="ARBA" id="ARBA00022679"/>
    </source>
</evidence>
<organism evidence="10 11">
    <name type="scientific">Ferrimicrobium acidiphilum</name>
    <dbReference type="NCBI Taxonomy" id="121039"/>
    <lineage>
        <taxon>Bacteria</taxon>
        <taxon>Bacillati</taxon>
        <taxon>Actinomycetota</taxon>
        <taxon>Acidimicrobiia</taxon>
        <taxon>Acidimicrobiales</taxon>
        <taxon>Acidimicrobiaceae</taxon>
        <taxon>Ferrimicrobium</taxon>
    </lineage>
</organism>
<protein>
    <submittedName>
        <fullName evidence="10">Glycosyltransferase family 2 protein</fullName>
    </submittedName>
</protein>
<keyword evidence="11" id="KW-1185">Reference proteome</keyword>
<dbReference type="CDD" id="cd01948">
    <property type="entry name" value="EAL"/>
    <property type="match status" value="1"/>
</dbReference>
<dbReference type="Proteomes" id="UP001560267">
    <property type="component" value="Unassembled WGS sequence"/>
</dbReference>
<feature type="region of interest" description="Disordered" evidence="7">
    <location>
        <begin position="971"/>
        <end position="992"/>
    </location>
</feature>
<evidence type="ECO:0000256" key="4">
    <source>
        <dbReference type="ARBA" id="ARBA00022692"/>
    </source>
</evidence>
<evidence type="ECO:0000256" key="2">
    <source>
        <dbReference type="ARBA" id="ARBA00022676"/>
    </source>
</evidence>
<evidence type="ECO:0000256" key="8">
    <source>
        <dbReference type="SAM" id="Phobius"/>
    </source>
</evidence>
<feature type="region of interest" description="Disordered" evidence="7">
    <location>
        <begin position="713"/>
        <end position="734"/>
    </location>
</feature>
<evidence type="ECO:0000259" key="9">
    <source>
        <dbReference type="PROSITE" id="PS50883"/>
    </source>
</evidence>
<feature type="transmembrane region" description="Helical" evidence="8">
    <location>
        <begin position="506"/>
        <end position="526"/>
    </location>
</feature>
<gene>
    <name evidence="10" type="ORF">AB6A68_12270</name>
</gene>
<name>A0ABV3Y4X7_9ACTN</name>
<dbReference type="InterPro" id="IPR050321">
    <property type="entry name" value="Glycosyltr_2/OpgH_subfam"/>
</dbReference>
<dbReference type="SUPFAM" id="SSF53448">
    <property type="entry name" value="Nucleotide-diphospho-sugar transferases"/>
    <property type="match status" value="1"/>
</dbReference>
<dbReference type="SUPFAM" id="SSF141868">
    <property type="entry name" value="EAL domain-like"/>
    <property type="match status" value="1"/>
</dbReference>
<feature type="domain" description="EAL" evidence="9">
    <location>
        <begin position="739"/>
        <end position="979"/>
    </location>
</feature>
<comment type="caution">
    <text evidence="10">The sequence shown here is derived from an EMBL/GenBank/DDBJ whole genome shotgun (WGS) entry which is preliminary data.</text>
</comment>
<sequence>MLRFCRPNSPGGGALHFSSQFLNQEAYTLQQKFLAILYLAMVTLLIFASVAYLTSRLGYLYRARQHRRVPRAVIDEFFGTRQPTLTAIVPSYREETRVIRSTLLSVALQEYPDIDIVLLIDDPPEPVEARNIALLQGARDLPGDLERLLAYPREHLIAARAEFERDFADRAQLDALGMIRLGENYDFAVSWLELQAGSLPIEDHTDVFLKQQVFERLAADFSMMAVALRESVNTGGEFLSTERARQLYARLINTFTARLTSFERKRYVSLSQESNKAMNLNSYLGLMGGAYADVETLSGRTLIPTDPELADLIVRDPDYVLTLDADSTLLPEYCLRLVYLLEQDEFGDVGVMQTPYSAYPGAGTRLERIAGATTDIQHIVHQGLTNYSASFWVGANAVIRKAALEAVESITYEGGHPVRRYVSDRTAIEDTESSIDLVAAGWKIYNYPERLSYSATPPDFGSLAIQRRRWADGGLLILPKLRRRFKGSTRKNLDHRFGEFALRTNYLASITWTSLALVILLIFPFANQLVSPYLALLALPYFWAMSTDLKASGYRRVDILRIYGFNLILIPVNLAGTASSLVQALTGEHGTFARTPKVKSRTVAPLLFVVAPYALIALTIYTLVHDYYSALWNNAIFAVINLVLATYAVIAYIGVRHSIQDILVQIRPLLARRQRRRKERVAVVPSELIIEPRVADWQSVLYYGPSEYLLDTQAPSGKGHEKEPPPRLVSGSPRQIRRRLRRSEGIQHPAGEHKIRTFVQPVLDLTSSAIVGYEILNRINDASPTPYLAGLDVATALVVEGAMLAHSLAAVEVLPPELWISVNVSHRFLLKGDPNQLIRLKSRHADVFFEISGRGGAESDSMASLAQLMRHFPVGLQVAIDDTIPEYNSLQLFSNIRPQMIKIDRSWIQDIDRTRVHQSLTEVTVRFAAQKAAIVIAEGIETDRELETLRSLGVRYGQGYLLAKPIPLDELVAPSKPEPDPAGRGKDSTDAA</sequence>